<dbReference type="PANTHER" id="PTHR37287:SF1">
    <property type="entry name" value="INO EIGHTY SUBUNIT 1"/>
    <property type="match status" value="1"/>
</dbReference>
<feature type="compositionally biased region" description="Basic residues" evidence="1">
    <location>
        <begin position="753"/>
        <end position="765"/>
    </location>
</feature>
<gene>
    <name evidence="2" type="ORF">AJ80_05376</name>
</gene>
<feature type="compositionally biased region" description="Pro residues" evidence="1">
    <location>
        <begin position="885"/>
        <end position="895"/>
    </location>
</feature>
<dbReference type="AlphaFoldDB" id="A0A2B7Y3Q8"/>
<feature type="compositionally biased region" description="Polar residues" evidence="1">
    <location>
        <begin position="170"/>
        <end position="181"/>
    </location>
</feature>
<feature type="compositionally biased region" description="Low complexity" evidence="1">
    <location>
        <begin position="31"/>
        <end position="47"/>
    </location>
</feature>
<feature type="compositionally biased region" description="Basic and acidic residues" evidence="1">
    <location>
        <begin position="497"/>
        <end position="511"/>
    </location>
</feature>
<evidence type="ECO:0008006" key="4">
    <source>
        <dbReference type="Google" id="ProtNLM"/>
    </source>
</evidence>
<evidence type="ECO:0000256" key="1">
    <source>
        <dbReference type="SAM" id="MobiDB-lite"/>
    </source>
</evidence>
<feature type="region of interest" description="Disordered" evidence="1">
    <location>
        <begin position="488"/>
        <end position="610"/>
    </location>
</feature>
<dbReference type="GO" id="GO:0031011">
    <property type="term" value="C:Ino80 complex"/>
    <property type="evidence" value="ECO:0007669"/>
    <property type="project" value="InterPro"/>
</dbReference>
<feature type="compositionally biased region" description="Low complexity" evidence="1">
    <location>
        <begin position="786"/>
        <end position="799"/>
    </location>
</feature>
<keyword evidence="3" id="KW-1185">Reference proteome</keyword>
<feature type="compositionally biased region" description="Low complexity" evidence="1">
    <location>
        <begin position="584"/>
        <end position="602"/>
    </location>
</feature>
<feature type="compositionally biased region" description="Acidic residues" evidence="1">
    <location>
        <begin position="940"/>
        <end position="953"/>
    </location>
</feature>
<accession>A0A2B7Y3Q8</accession>
<feature type="compositionally biased region" description="Basic and acidic residues" evidence="1">
    <location>
        <begin position="150"/>
        <end position="161"/>
    </location>
</feature>
<feature type="compositionally biased region" description="Basic and acidic residues" evidence="1">
    <location>
        <begin position="720"/>
        <end position="731"/>
    </location>
</feature>
<evidence type="ECO:0000313" key="2">
    <source>
        <dbReference type="EMBL" id="PGH15845.1"/>
    </source>
</evidence>
<dbReference type="InterPro" id="IPR038014">
    <property type="entry name" value="Ies1"/>
</dbReference>
<feature type="compositionally biased region" description="Basic and acidic residues" evidence="1">
    <location>
        <begin position="913"/>
        <end position="926"/>
    </location>
</feature>
<dbReference type="OrthoDB" id="4207233at2759"/>
<proteinExistence type="predicted"/>
<dbReference type="EMBL" id="PDNA01000079">
    <property type="protein sequence ID" value="PGH15845.1"/>
    <property type="molecule type" value="Genomic_DNA"/>
</dbReference>
<feature type="compositionally biased region" description="Acidic residues" evidence="1">
    <location>
        <begin position="981"/>
        <end position="990"/>
    </location>
</feature>
<feature type="compositionally biased region" description="Polar residues" evidence="1">
    <location>
        <begin position="830"/>
        <end position="840"/>
    </location>
</feature>
<feature type="region of interest" description="Disordered" evidence="1">
    <location>
        <begin position="859"/>
        <end position="990"/>
    </location>
</feature>
<name>A0A2B7Y3Q8_POLH7</name>
<dbReference type="STRING" id="1447883.A0A2B7Y3Q8"/>
<feature type="compositionally biased region" description="Low complexity" evidence="1">
    <location>
        <begin position="809"/>
        <end position="819"/>
    </location>
</feature>
<feature type="compositionally biased region" description="Basic and acidic residues" evidence="1">
    <location>
        <begin position="51"/>
        <end position="65"/>
    </location>
</feature>
<feature type="region of interest" description="Disordered" evidence="1">
    <location>
        <begin position="1"/>
        <end position="181"/>
    </location>
</feature>
<comment type="caution">
    <text evidence="2">The sequence shown here is derived from an EMBL/GenBank/DDBJ whole genome shotgun (WGS) entry which is preliminary data.</text>
</comment>
<protein>
    <recommendedName>
        <fullName evidence="4">Ino eighty subunit 1</fullName>
    </recommendedName>
</protein>
<reference evidence="2 3" key="1">
    <citation type="submission" date="2017-10" db="EMBL/GenBank/DDBJ databases">
        <title>Comparative genomics in systemic dimorphic fungi from Ajellomycetaceae.</title>
        <authorList>
            <person name="Munoz J.F."/>
            <person name="Mcewen J.G."/>
            <person name="Clay O.K."/>
            <person name="Cuomo C.A."/>
        </authorList>
    </citation>
    <scope>NUCLEOTIDE SEQUENCE [LARGE SCALE GENOMIC DNA]</scope>
    <source>
        <strain evidence="2 3">UAMH7299</strain>
    </source>
</reference>
<sequence>MASSVISVSRDITPRLEHQSSNNSTIDDPDAATGAGDDAAAAATATGSDRGAFEPEKKDHLERPDGAYYAGSRKDFPLPASRYPLPRNGVQRLLEPEPGAKGGRQRHYLDDPANSIHGYWTESGTWEDWPPKDSSADPQDQEDASAQTESRTRRSSDDAHATHANTASATVGTRRQANGTIGSVYSGNKIRHLKKDDGIPLWRKDIQFEFLKLVFEDTTPVFTRLSDGKKDCDFADIYIDAMARSSKTSKILKDKLQNDKPAAISMAMVCLLVNFGRMNTTLNFFPEMRAQLRTYHSIPSLQAHQDPYAYKQLQDAPRLKSILKGASEDTDQPNTVEKLKQLSVPRTNPVNLIFVLAQYAPKISEIHFFAPRDFFDLVMRATLSSKSRAKAFLWLMWYYLESDFSEEEALNNPFGAGLVGEGTDGLPFKVPAFEVLTEEEADAENVDTPEEIQYGEEKRIERKRILDDDDTSSRAAKRLRKSNHDYLLSDDEGLAGKGDRLSFRRANDGHDSSASTPLHPSLKIAGHDDDEELATPAPSGRNRSRRPKRDSSRQRSSIQPQRIVLKTKMDQTLDASSPAPPGAAHPVLNQFGSGSPAASHPPSSRRPRPLTQHQLAIEQHRKQRVDYELAQRRGEALKKLRTRREKETPFIRADRLLQSLPAEYDTDDEYSWGKGGICPNPEEEEDYGEAAGFYLSVMRKISRRLRRWDWDAILEDARDDTEKELKDDQKSENANGVHEADAEVASNPPASSRKPRSRGGNRRSRPSAAAAAGEADKPASKRSRPRASASGRSRAAAGDSARKPRPSARSKAAAATPTPKQEEDAGNHLTVPTPSRNMSAALSDDVALNQAEGEDILDDIDKQLLGELSGDEDNRAASTAASDAAPPPPPPPPPAAARSQSRTSRSEITSAPRHLEVSRSQDHDGESVDNNSQVLGPPDGDTESLEEEDEDVDSSMYDRNGYVGSDSSGEETEVEAGKMDEDGDETMVDA</sequence>
<organism evidence="2 3">
    <name type="scientific">Polytolypa hystricis (strain UAMH7299)</name>
    <dbReference type="NCBI Taxonomy" id="1447883"/>
    <lineage>
        <taxon>Eukaryota</taxon>
        <taxon>Fungi</taxon>
        <taxon>Dikarya</taxon>
        <taxon>Ascomycota</taxon>
        <taxon>Pezizomycotina</taxon>
        <taxon>Eurotiomycetes</taxon>
        <taxon>Eurotiomycetidae</taxon>
        <taxon>Onygenales</taxon>
        <taxon>Onygenales incertae sedis</taxon>
        <taxon>Polytolypa</taxon>
    </lineage>
</organism>
<dbReference type="PANTHER" id="PTHR37287">
    <property type="entry name" value="INO EIGHTY SUBUNIT 1"/>
    <property type="match status" value="1"/>
</dbReference>
<feature type="region of interest" description="Disordered" evidence="1">
    <location>
        <begin position="720"/>
        <end position="847"/>
    </location>
</feature>
<dbReference type="Proteomes" id="UP000224634">
    <property type="component" value="Unassembled WGS sequence"/>
</dbReference>
<evidence type="ECO:0000313" key="3">
    <source>
        <dbReference type="Proteomes" id="UP000224634"/>
    </source>
</evidence>